<name>A0AA39GQF7_SARSR</name>
<accession>A0AA39GQF7</accession>
<dbReference type="Gene3D" id="3.40.50.720">
    <property type="entry name" value="NAD(P)-binding Rossmann-like Domain"/>
    <property type="match status" value="1"/>
</dbReference>
<sequence length="250" mass="27448">MPTSKPVVLILGSGKNIGQSIGQLFAGKGYDIAYVSRSCTDDFSNLAETRIQCDLEKPETVAGVFDKVKKHLGVPTVVVYNAYAVLVNGEVGPLAISPRDFNRSLQVNTTSMLAAVQEAVKGWETLPDNTASPTFIYTGNGFIEKPFGRAMDLCVGKAASANLIQLLADEYKTKPYKFYFADERMPDGDVAWFCQDGQAHAEFYYGLATAPEQRPWLQTFVKDKGYVSFENANITDGAWAFEKQKLKPSA</sequence>
<dbReference type="AlphaFoldDB" id="A0AA39GQF7"/>
<evidence type="ECO:0000313" key="3">
    <source>
        <dbReference type="EMBL" id="KAK0390654.1"/>
    </source>
</evidence>
<organism evidence="3 4">
    <name type="scientific">Sarocladium strictum</name>
    <name type="common">Black bundle disease fungus</name>
    <name type="synonym">Acremonium strictum</name>
    <dbReference type="NCBI Taxonomy" id="5046"/>
    <lineage>
        <taxon>Eukaryota</taxon>
        <taxon>Fungi</taxon>
        <taxon>Dikarya</taxon>
        <taxon>Ascomycota</taxon>
        <taxon>Pezizomycotina</taxon>
        <taxon>Sordariomycetes</taxon>
        <taxon>Hypocreomycetidae</taxon>
        <taxon>Hypocreales</taxon>
        <taxon>Sarocladiaceae</taxon>
        <taxon>Sarocladium</taxon>
    </lineage>
</organism>
<proteinExistence type="inferred from homology"/>
<dbReference type="Proteomes" id="UP001175261">
    <property type="component" value="Unassembled WGS sequence"/>
</dbReference>
<dbReference type="InterPro" id="IPR002347">
    <property type="entry name" value="SDR_fam"/>
</dbReference>
<evidence type="ECO:0000256" key="2">
    <source>
        <dbReference type="ARBA" id="ARBA00023002"/>
    </source>
</evidence>
<keyword evidence="2" id="KW-0560">Oxidoreductase</keyword>
<reference evidence="3" key="1">
    <citation type="submission" date="2022-10" db="EMBL/GenBank/DDBJ databases">
        <title>Determination and structural analysis of whole genome sequence of Sarocladium strictum F4-1.</title>
        <authorList>
            <person name="Hu L."/>
            <person name="Jiang Y."/>
        </authorList>
    </citation>
    <scope>NUCLEOTIDE SEQUENCE</scope>
    <source>
        <strain evidence="3">F4-1</strain>
    </source>
</reference>
<comment type="caution">
    <text evidence="3">The sequence shown here is derived from an EMBL/GenBank/DDBJ whole genome shotgun (WGS) entry which is preliminary data.</text>
</comment>
<dbReference type="Pfam" id="PF00106">
    <property type="entry name" value="adh_short"/>
    <property type="match status" value="1"/>
</dbReference>
<dbReference type="PANTHER" id="PTHR43669:SF4">
    <property type="entry name" value="SHORT-CHAIN DEHYDROGENASE"/>
    <property type="match status" value="1"/>
</dbReference>
<dbReference type="InterPro" id="IPR036291">
    <property type="entry name" value="NAD(P)-bd_dom_sf"/>
</dbReference>
<comment type="similarity">
    <text evidence="1">Belongs to the short-chain dehydrogenases/reductases (SDR) family.</text>
</comment>
<protein>
    <submittedName>
        <fullName evidence="3">Uncharacterized protein</fullName>
    </submittedName>
</protein>
<gene>
    <name evidence="3" type="ORF">NLU13_0158</name>
</gene>
<keyword evidence="4" id="KW-1185">Reference proteome</keyword>
<evidence type="ECO:0000256" key="1">
    <source>
        <dbReference type="ARBA" id="ARBA00006484"/>
    </source>
</evidence>
<evidence type="ECO:0000313" key="4">
    <source>
        <dbReference type="Proteomes" id="UP001175261"/>
    </source>
</evidence>
<dbReference type="SUPFAM" id="SSF51735">
    <property type="entry name" value="NAD(P)-binding Rossmann-fold domains"/>
    <property type="match status" value="1"/>
</dbReference>
<dbReference type="PANTHER" id="PTHR43669">
    <property type="entry name" value="5-KETO-D-GLUCONATE 5-REDUCTASE"/>
    <property type="match status" value="1"/>
</dbReference>
<dbReference type="EMBL" id="JAPDFR010000001">
    <property type="protein sequence ID" value="KAK0390654.1"/>
    <property type="molecule type" value="Genomic_DNA"/>
</dbReference>
<dbReference type="GO" id="GO:0016491">
    <property type="term" value="F:oxidoreductase activity"/>
    <property type="evidence" value="ECO:0007669"/>
    <property type="project" value="UniProtKB-KW"/>
</dbReference>